<protein>
    <submittedName>
        <fullName evidence="1">Uncharacterized protein</fullName>
    </submittedName>
</protein>
<dbReference type="EMBL" id="MK072016">
    <property type="protein sequence ID" value="AYV77207.1"/>
    <property type="molecule type" value="Genomic_DNA"/>
</dbReference>
<evidence type="ECO:0000313" key="1">
    <source>
        <dbReference type="EMBL" id="AYV77207.1"/>
    </source>
</evidence>
<sequence length="29" mass="3359">MGLFIDDSMLGQVEKDYDIGITIFPYYLT</sequence>
<gene>
    <name evidence="1" type="ORF">Barrevirus19_2</name>
</gene>
<reference evidence="1" key="1">
    <citation type="submission" date="2018-10" db="EMBL/GenBank/DDBJ databases">
        <title>Hidden diversity of soil giant viruses.</title>
        <authorList>
            <person name="Schulz F."/>
            <person name="Alteio L."/>
            <person name="Goudeau D."/>
            <person name="Ryan E.M."/>
            <person name="Malmstrom R.R."/>
            <person name="Blanchard J."/>
            <person name="Woyke T."/>
        </authorList>
    </citation>
    <scope>NUCLEOTIDE SEQUENCE</scope>
    <source>
        <strain evidence="1">BAV1</strain>
    </source>
</reference>
<proteinExistence type="predicted"/>
<accession>A0A3G4ZQN9</accession>
<name>A0A3G4ZQN9_9VIRU</name>
<organism evidence="1">
    <name type="scientific">Barrevirus sp</name>
    <dbReference type="NCBI Taxonomy" id="2487763"/>
    <lineage>
        <taxon>Viruses</taxon>
        <taxon>Varidnaviria</taxon>
        <taxon>Bamfordvirae</taxon>
        <taxon>Nucleocytoviricota</taxon>
        <taxon>Megaviricetes</taxon>
        <taxon>Imitervirales</taxon>
        <taxon>Mimiviridae</taxon>
        <taxon>Klosneuvirinae</taxon>
    </lineage>
</organism>